<dbReference type="InterPro" id="IPR036908">
    <property type="entry name" value="RlpA-like_sf"/>
</dbReference>
<keyword evidence="3" id="KW-0564">Palmitate</keyword>
<dbReference type="Pfam" id="PF03330">
    <property type="entry name" value="DPBB_1"/>
    <property type="match status" value="1"/>
</dbReference>
<dbReference type="InterPro" id="IPR034718">
    <property type="entry name" value="RlpA"/>
</dbReference>
<dbReference type="Gene3D" id="2.40.40.10">
    <property type="entry name" value="RlpA-like domain"/>
    <property type="match status" value="1"/>
</dbReference>
<comment type="subcellular location">
    <subcellularLocation>
        <location evidence="3">Cell membrane</location>
        <topology evidence="3">Lipid-anchor</topology>
    </subcellularLocation>
</comment>
<name>A0ABP8G8D3_9BACT</name>
<evidence type="ECO:0000256" key="3">
    <source>
        <dbReference type="HAMAP-Rule" id="MF_02071"/>
    </source>
</evidence>
<evidence type="ECO:0000256" key="2">
    <source>
        <dbReference type="ARBA" id="ARBA00023316"/>
    </source>
</evidence>
<dbReference type="RefSeq" id="WP_344981435.1">
    <property type="nucleotide sequence ID" value="NZ_BAABFN010000022.1"/>
</dbReference>
<dbReference type="InterPro" id="IPR009009">
    <property type="entry name" value="RlpA-like_DPBB"/>
</dbReference>
<reference evidence="7" key="1">
    <citation type="journal article" date="2019" name="Int. J. Syst. Evol. Microbiol.">
        <title>The Global Catalogue of Microorganisms (GCM) 10K type strain sequencing project: providing services to taxonomists for standard genome sequencing and annotation.</title>
        <authorList>
            <consortium name="The Broad Institute Genomics Platform"/>
            <consortium name="The Broad Institute Genome Sequencing Center for Infectious Disease"/>
            <person name="Wu L."/>
            <person name="Ma J."/>
        </authorList>
    </citation>
    <scope>NUCLEOTIDE SEQUENCE [LARGE SCALE GENOMIC DNA]</scope>
    <source>
        <strain evidence="7">JCM 17664</strain>
    </source>
</reference>
<dbReference type="InterPro" id="IPR012997">
    <property type="entry name" value="RplA"/>
</dbReference>
<dbReference type="EMBL" id="BAABFN010000022">
    <property type="protein sequence ID" value="GAA4319510.1"/>
    <property type="molecule type" value="Genomic_DNA"/>
</dbReference>
<keyword evidence="7" id="KW-1185">Reference proteome</keyword>
<dbReference type="SUPFAM" id="SSF50685">
    <property type="entry name" value="Barwin-like endoglucanases"/>
    <property type="match status" value="1"/>
</dbReference>
<keyword evidence="2 3" id="KW-0961">Cell wall biogenesis/degradation</keyword>
<evidence type="ECO:0000256" key="4">
    <source>
        <dbReference type="RuleBase" id="RU003495"/>
    </source>
</evidence>
<proteinExistence type="inferred from homology"/>
<dbReference type="Proteomes" id="UP001501207">
    <property type="component" value="Unassembled WGS sequence"/>
</dbReference>
<keyword evidence="3" id="KW-1003">Cell membrane</keyword>
<dbReference type="EC" id="4.2.2.-" evidence="3"/>
<organism evidence="6 7">
    <name type="scientific">Compostibacter hankyongensis</name>
    <dbReference type="NCBI Taxonomy" id="1007089"/>
    <lineage>
        <taxon>Bacteria</taxon>
        <taxon>Pseudomonadati</taxon>
        <taxon>Bacteroidota</taxon>
        <taxon>Chitinophagia</taxon>
        <taxon>Chitinophagales</taxon>
        <taxon>Chitinophagaceae</taxon>
        <taxon>Compostibacter</taxon>
    </lineage>
</organism>
<protein>
    <recommendedName>
        <fullName evidence="3">Probable endolytic peptidoglycan transglycosylase RlpA</fullName>
        <ecNumber evidence="3">4.2.2.-</ecNumber>
    </recommendedName>
</protein>
<keyword evidence="1 3" id="KW-0456">Lyase</keyword>
<comment type="similarity">
    <text evidence="3 4">Belongs to the RlpA family.</text>
</comment>
<evidence type="ECO:0000256" key="1">
    <source>
        <dbReference type="ARBA" id="ARBA00023239"/>
    </source>
</evidence>
<comment type="function">
    <text evidence="3">Lytic transglycosylase with a strong preference for naked glycan strands that lack stem peptides.</text>
</comment>
<sequence>MRTYADNKSIRSPFRWFFLASGMLCLGTACSPRIVQRGDASYYADMFKGRRTANGEIFRQHKRTAASLTIPFGTKVKVTNLKNGRTVKVRINDRGPYVNGRIIDLSKKAARRIGMLRDGVVPVKLSYKKK</sequence>
<dbReference type="PANTHER" id="PTHR34183:SF1">
    <property type="entry name" value="ENDOLYTIC PEPTIDOGLYCAN TRANSGLYCOSYLASE RLPA"/>
    <property type="match status" value="1"/>
</dbReference>
<evidence type="ECO:0000259" key="5">
    <source>
        <dbReference type="Pfam" id="PF03330"/>
    </source>
</evidence>
<gene>
    <name evidence="3" type="primary">rlpA</name>
    <name evidence="6" type="ORF">GCM10023143_33000</name>
</gene>
<dbReference type="CDD" id="cd22268">
    <property type="entry name" value="DPBB_RlpA-like"/>
    <property type="match status" value="1"/>
</dbReference>
<keyword evidence="3" id="KW-0449">Lipoprotein</keyword>
<dbReference type="PROSITE" id="PS51257">
    <property type="entry name" value="PROKAR_LIPOPROTEIN"/>
    <property type="match status" value="1"/>
</dbReference>
<comment type="caution">
    <text evidence="6">The sequence shown here is derived from an EMBL/GenBank/DDBJ whole genome shotgun (WGS) entry which is preliminary data.</text>
</comment>
<feature type="domain" description="RlpA-like protein double-psi beta-barrel" evidence="5">
    <location>
        <begin position="37"/>
        <end position="124"/>
    </location>
</feature>
<accession>A0ABP8G8D3</accession>
<evidence type="ECO:0000313" key="7">
    <source>
        <dbReference type="Proteomes" id="UP001501207"/>
    </source>
</evidence>
<dbReference type="PANTHER" id="PTHR34183">
    <property type="entry name" value="ENDOLYTIC PEPTIDOGLYCAN TRANSGLYCOSYLASE RLPA"/>
    <property type="match status" value="1"/>
</dbReference>
<keyword evidence="3" id="KW-0472">Membrane</keyword>
<evidence type="ECO:0000313" key="6">
    <source>
        <dbReference type="EMBL" id="GAA4319510.1"/>
    </source>
</evidence>
<dbReference type="NCBIfam" id="TIGR00413">
    <property type="entry name" value="rlpA"/>
    <property type="match status" value="1"/>
</dbReference>
<dbReference type="HAMAP" id="MF_02071">
    <property type="entry name" value="RlpA"/>
    <property type="match status" value="1"/>
</dbReference>